<dbReference type="Gene3D" id="1.10.10.60">
    <property type="entry name" value="Homeodomain-like"/>
    <property type="match status" value="1"/>
</dbReference>
<dbReference type="InterPro" id="IPR009057">
    <property type="entry name" value="Homeodomain-like_sf"/>
</dbReference>
<dbReference type="InterPro" id="IPR020449">
    <property type="entry name" value="Tscrpt_reg_AraC-type_HTH"/>
</dbReference>
<keyword evidence="1" id="KW-0805">Transcription regulation</keyword>
<evidence type="ECO:0000313" key="5">
    <source>
        <dbReference type="EMBL" id="QHT69963.1"/>
    </source>
</evidence>
<dbReference type="InterPro" id="IPR018062">
    <property type="entry name" value="HTH_AraC-typ_CS"/>
</dbReference>
<dbReference type="KEGG" id="rhoz:GXP67_26605"/>
<accession>A0A6C0GQS6</accession>
<dbReference type="PROSITE" id="PS01124">
    <property type="entry name" value="HTH_ARAC_FAMILY_2"/>
    <property type="match status" value="1"/>
</dbReference>
<reference evidence="5 6" key="1">
    <citation type="submission" date="2020-01" db="EMBL/GenBank/DDBJ databases">
        <authorList>
            <person name="Kim M.K."/>
        </authorList>
    </citation>
    <scope>NUCLEOTIDE SEQUENCE [LARGE SCALE GENOMIC DNA]</scope>
    <source>
        <strain evidence="5 6">172606-1</strain>
    </source>
</reference>
<gene>
    <name evidence="5" type="ORF">GXP67_26605</name>
</gene>
<dbReference type="GO" id="GO:0000976">
    <property type="term" value="F:transcription cis-regulatory region binding"/>
    <property type="evidence" value="ECO:0007669"/>
    <property type="project" value="TreeGrafter"/>
</dbReference>
<proteinExistence type="predicted"/>
<dbReference type="InterPro" id="IPR018060">
    <property type="entry name" value="HTH_AraC"/>
</dbReference>
<dbReference type="InterPro" id="IPR032687">
    <property type="entry name" value="AraC-type_N"/>
</dbReference>
<keyword evidence="2" id="KW-0238">DNA-binding</keyword>
<dbReference type="SUPFAM" id="SSF46689">
    <property type="entry name" value="Homeodomain-like"/>
    <property type="match status" value="1"/>
</dbReference>
<dbReference type="GO" id="GO:0003700">
    <property type="term" value="F:DNA-binding transcription factor activity"/>
    <property type="evidence" value="ECO:0007669"/>
    <property type="project" value="InterPro"/>
</dbReference>
<evidence type="ECO:0000256" key="2">
    <source>
        <dbReference type="ARBA" id="ARBA00023125"/>
    </source>
</evidence>
<evidence type="ECO:0000256" key="3">
    <source>
        <dbReference type="ARBA" id="ARBA00023163"/>
    </source>
</evidence>
<dbReference type="AlphaFoldDB" id="A0A6C0GQS6"/>
<dbReference type="RefSeq" id="WP_162445946.1">
    <property type="nucleotide sequence ID" value="NZ_CP048222.1"/>
</dbReference>
<dbReference type="Pfam" id="PF12833">
    <property type="entry name" value="HTH_18"/>
    <property type="match status" value="1"/>
</dbReference>
<name>A0A6C0GQS6_9BACT</name>
<protein>
    <submittedName>
        <fullName evidence="5">AraC family transcriptional regulator</fullName>
    </submittedName>
</protein>
<evidence type="ECO:0000259" key="4">
    <source>
        <dbReference type="PROSITE" id="PS01124"/>
    </source>
</evidence>
<dbReference type="Proteomes" id="UP000480178">
    <property type="component" value="Chromosome"/>
</dbReference>
<dbReference type="PROSITE" id="PS00041">
    <property type="entry name" value="HTH_ARAC_FAMILY_1"/>
    <property type="match status" value="1"/>
</dbReference>
<dbReference type="PANTHER" id="PTHR47894">
    <property type="entry name" value="HTH-TYPE TRANSCRIPTIONAL REGULATOR GADX"/>
    <property type="match status" value="1"/>
</dbReference>
<evidence type="ECO:0000256" key="1">
    <source>
        <dbReference type="ARBA" id="ARBA00023015"/>
    </source>
</evidence>
<dbReference type="Pfam" id="PF12625">
    <property type="entry name" value="Arabinose_bd"/>
    <property type="match status" value="1"/>
</dbReference>
<dbReference type="EMBL" id="CP048222">
    <property type="protein sequence ID" value="QHT69963.1"/>
    <property type="molecule type" value="Genomic_DNA"/>
</dbReference>
<dbReference type="PANTHER" id="PTHR47894:SF1">
    <property type="entry name" value="HTH-TYPE TRANSCRIPTIONAL REGULATOR VQSM"/>
    <property type="match status" value="1"/>
</dbReference>
<keyword evidence="3" id="KW-0804">Transcription</keyword>
<keyword evidence="6" id="KW-1185">Reference proteome</keyword>
<dbReference type="GO" id="GO:0005829">
    <property type="term" value="C:cytosol"/>
    <property type="evidence" value="ECO:0007669"/>
    <property type="project" value="TreeGrafter"/>
</dbReference>
<dbReference type="PRINTS" id="PR00032">
    <property type="entry name" value="HTHARAC"/>
</dbReference>
<organism evidence="5 6">
    <name type="scientific">Rhodocytophaga rosea</name>
    <dbReference type="NCBI Taxonomy" id="2704465"/>
    <lineage>
        <taxon>Bacteria</taxon>
        <taxon>Pseudomonadati</taxon>
        <taxon>Bacteroidota</taxon>
        <taxon>Cytophagia</taxon>
        <taxon>Cytophagales</taxon>
        <taxon>Rhodocytophagaceae</taxon>
        <taxon>Rhodocytophaga</taxon>
    </lineage>
</organism>
<evidence type="ECO:0000313" key="6">
    <source>
        <dbReference type="Proteomes" id="UP000480178"/>
    </source>
</evidence>
<sequence length="343" mass="38853">MRKKTGSMENFGKGFIQALLAYAVQRDISIKRLCEASGIDYAALQQQKGYIISPEKVNSLWRNAAHFSNDAHFGLHFGESMQLAALGIIGQIISTSQTVGEALSQASTLVPLLTDLFSVEVNYQETSFQVILAYDVQKRHAFPYTFRHMADYLMVFALHELDGLTMEKLKPLAIGLTGTESLREYERIFSCKIHPNQDEIFLEFPMNCLAIPIFTANYDLQKVLIEQVSGLVQPASKDTVWQNKIYNYLLTNAYLYSQSLENVAANFNTSPRSLQRRLKEEGVSFLDVVDKVRKTLSISYLSSGNYQVKDVAYTLGYNDPSAFLRAFKRWTGTTPAVYRQQNR</sequence>
<dbReference type="SMART" id="SM00342">
    <property type="entry name" value="HTH_ARAC"/>
    <property type="match status" value="1"/>
</dbReference>
<feature type="domain" description="HTH araC/xylS-type" evidence="4">
    <location>
        <begin position="243"/>
        <end position="341"/>
    </location>
</feature>